<evidence type="ECO:0000256" key="1">
    <source>
        <dbReference type="SAM" id="MobiDB-lite"/>
    </source>
</evidence>
<protein>
    <submittedName>
        <fullName evidence="2">Uncharacterized protein</fullName>
    </submittedName>
</protein>
<reference evidence="2" key="1">
    <citation type="journal article" date="2016" name="Proc. Natl. Acad. Sci. U.S.A.">
        <title>Lipid metabolic changes in an early divergent fungus govern the establishment of a mutualistic symbiosis with endobacteria.</title>
        <authorList>
            <person name="Lastovetsky O.A."/>
            <person name="Gaspar M.L."/>
            <person name="Mondo S.J."/>
            <person name="LaButti K.M."/>
            <person name="Sandor L."/>
            <person name="Grigoriev I.V."/>
            <person name="Henry S.A."/>
            <person name="Pawlowska T.E."/>
        </authorList>
    </citation>
    <scope>NUCLEOTIDE SEQUENCE [LARGE SCALE GENOMIC DNA]</scope>
    <source>
        <strain evidence="2">ATCC 52814</strain>
    </source>
</reference>
<organism evidence="2">
    <name type="scientific">Rhizopus microsporus var. microsporus</name>
    <dbReference type="NCBI Taxonomy" id="86635"/>
    <lineage>
        <taxon>Eukaryota</taxon>
        <taxon>Fungi</taxon>
        <taxon>Fungi incertae sedis</taxon>
        <taxon>Mucoromycota</taxon>
        <taxon>Mucoromycotina</taxon>
        <taxon>Mucoromycetes</taxon>
        <taxon>Mucorales</taxon>
        <taxon>Mucorineae</taxon>
        <taxon>Rhizopodaceae</taxon>
        <taxon>Rhizopus</taxon>
    </lineage>
</organism>
<dbReference type="OrthoDB" id="2290452at2759"/>
<sequence>MDNIYMNKSTLMVNSNNICYFNNQSSNSEESKIEDSELSRTSSVAISPRNIPSQTQAFKRTYEGNIVPGGNLDCLYPYMYQLFKGQKVDLSDLDSKIETGNSLISCIKTVCIRMMKKFESLGKEDRSYLNVLLSGCINTLTVSHQLTLINMMGVERLQNIYESERELIDKNDGWYLLKDNMKQVLKDGGMTKLRCFVTEERLKIYQRETNHDENLKLKILDVFEYIFNMVQYKDWRRSNLSEEDYCLYWKTVFGIMFRGKDVLMRQGEQCSLASKFQRQANEVEFGDISSNVMGRRLDFSFGCTLYDDKNKPSMIDICSAEIKPENTGNDIKNIQLNKNIRVNKAILYLLLQHMPNNQKERIYTIGIDMAGLQGYFYKVVQYEDAVVALKLAEDDIFLPSDEDDLHEFLSCDAMDQLIFFVNHICSLKSSVKKASKVFKRTRATANTTSGIQSRMQSPPRRNPPFPSSTFFTPKRVNTKMDYDLISE</sequence>
<dbReference type="VEuPathDB" id="FungiDB:BCV72DRAFT_308046"/>
<accession>A0A1X0QV40</accession>
<evidence type="ECO:0000313" key="2">
    <source>
        <dbReference type="EMBL" id="ORE03601.1"/>
    </source>
</evidence>
<feature type="compositionally biased region" description="Polar residues" evidence="1">
    <location>
        <begin position="445"/>
        <end position="456"/>
    </location>
</feature>
<gene>
    <name evidence="2" type="ORF">BCV72DRAFT_308046</name>
</gene>
<feature type="region of interest" description="Disordered" evidence="1">
    <location>
        <begin position="445"/>
        <end position="468"/>
    </location>
</feature>
<dbReference type="EMBL" id="KV921997">
    <property type="protein sequence ID" value="ORE03601.1"/>
    <property type="molecule type" value="Genomic_DNA"/>
</dbReference>
<dbReference type="Proteomes" id="UP000242414">
    <property type="component" value="Unassembled WGS sequence"/>
</dbReference>
<proteinExistence type="predicted"/>
<name>A0A1X0QV40_RHIZD</name>
<dbReference type="AlphaFoldDB" id="A0A1X0QV40"/>